<name>T1DWS2_9HELI</name>
<sequence>MHRLCAFLRFFGILRFHKAQKPKNLKSKVFYGLPRKFL</sequence>
<evidence type="ECO:0000313" key="2">
    <source>
        <dbReference type="Proteomes" id="UP000018143"/>
    </source>
</evidence>
<gene>
    <name evidence="1" type="ORF">HFN_1123</name>
</gene>
<reference evidence="1 2" key="1">
    <citation type="journal article" date="2013" name="Genome Announc.">
        <title>Draft Genome Sequence of Helicobacter fennelliae Strain MRY12-0050, Isolated from a Bacteremia Patient.</title>
        <authorList>
            <person name="Rimbara E."/>
            <person name="Matsui M."/>
            <person name="Mori S."/>
            <person name="Suzuki S."/>
            <person name="Suzuki M."/>
            <person name="Kim H."/>
            <person name="Sekizuka T."/>
            <person name="Kuroda M."/>
            <person name="Shibayama K."/>
        </authorList>
    </citation>
    <scope>NUCLEOTIDE SEQUENCE [LARGE SCALE GENOMIC DNA]</scope>
    <source>
        <strain evidence="1 2">MRY12-0050</strain>
    </source>
</reference>
<dbReference type="AlphaFoldDB" id="T1DWS2"/>
<dbReference type="EMBL" id="BASD01000028">
    <property type="protein sequence ID" value="GAD19883.1"/>
    <property type="molecule type" value="Genomic_DNA"/>
</dbReference>
<keyword evidence="2" id="KW-1185">Reference proteome</keyword>
<comment type="caution">
    <text evidence="1">The sequence shown here is derived from an EMBL/GenBank/DDBJ whole genome shotgun (WGS) entry which is preliminary data.</text>
</comment>
<accession>T1DWS2</accession>
<protein>
    <submittedName>
        <fullName evidence="1">Uncharacterized protein</fullName>
    </submittedName>
</protein>
<proteinExistence type="predicted"/>
<organism evidence="1 2">
    <name type="scientific">Helicobacter fennelliae MRY12-0050</name>
    <dbReference type="NCBI Taxonomy" id="1325130"/>
    <lineage>
        <taxon>Bacteria</taxon>
        <taxon>Pseudomonadati</taxon>
        <taxon>Campylobacterota</taxon>
        <taxon>Epsilonproteobacteria</taxon>
        <taxon>Campylobacterales</taxon>
        <taxon>Helicobacteraceae</taxon>
        <taxon>Helicobacter</taxon>
    </lineage>
</organism>
<evidence type="ECO:0000313" key="1">
    <source>
        <dbReference type="EMBL" id="GAD19883.1"/>
    </source>
</evidence>
<dbReference type="Proteomes" id="UP000018143">
    <property type="component" value="Unassembled WGS sequence"/>
</dbReference>